<feature type="binding site" evidence="4">
    <location>
        <position position="387"/>
    </location>
    <ligand>
        <name>Zn(2+)</name>
        <dbReference type="ChEBI" id="CHEBI:29105"/>
        <note>catalytic</note>
    </ligand>
</feature>
<dbReference type="PROSITE" id="PS50214">
    <property type="entry name" value="DISINTEGRIN_2"/>
    <property type="match status" value="1"/>
</dbReference>
<feature type="compositionally biased region" description="Basic residues" evidence="5">
    <location>
        <begin position="702"/>
        <end position="714"/>
    </location>
</feature>
<gene>
    <name evidence="9" type="ORF">PEVE_00026297</name>
</gene>
<evidence type="ECO:0000256" key="5">
    <source>
        <dbReference type="SAM" id="MobiDB-lite"/>
    </source>
</evidence>
<keyword evidence="6" id="KW-0472">Membrane</keyword>
<keyword evidence="3" id="KW-0165">Cleavage on pair of basic residues</keyword>
<dbReference type="PANTHER" id="PTHR45702">
    <property type="entry name" value="ADAM10/ADAM17 METALLOPEPTIDASE FAMILY MEMBER"/>
    <property type="match status" value="1"/>
</dbReference>
<evidence type="ECO:0000259" key="8">
    <source>
        <dbReference type="PROSITE" id="PS50215"/>
    </source>
</evidence>
<keyword evidence="6" id="KW-1133">Transmembrane helix</keyword>
<dbReference type="Gene3D" id="4.10.70.10">
    <property type="entry name" value="Disintegrin domain"/>
    <property type="match status" value="1"/>
</dbReference>
<dbReference type="EMBL" id="CALNXI010000356">
    <property type="protein sequence ID" value="CAH3025514.1"/>
    <property type="molecule type" value="Genomic_DNA"/>
</dbReference>
<dbReference type="InterPro" id="IPR036436">
    <property type="entry name" value="Disintegrin_dom_sf"/>
</dbReference>
<proteinExistence type="predicted"/>
<evidence type="ECO:0000256" key="2">
    <source>
        <dbReference type="ARBA" id="ARBA00012332"/>
    </source>
</evidence>
<name>A0ABN8M8B6_9CNID</name>
<comment type="catalytic activity">
    <reaction evidence="1">
        <text>Endopeptidase of broad specificity.</text>
        <dbReference type="EC" id="3.4.24.81"/>
    </reaction>
</comment>
<keyword evidence="4" id="KW-0862">Zinc</keyword>
<dbReference type="InterPro" id="IPR049038">
    <property type="entry name" value="ADAM10_Cys-rich"/>
</dbReference>
<dbReference type="PROSITE" id="PS50215">
    <property type="entry name" value="ADAM_MEPRO"/>
    <property type="match status" value="1"/>
</dbReference>
<reference evidence="9 10" key="1">
    <citation type="submission" date="2022-05" db="EMBL/GenBank/DDBJ databases">
        <authorList>
            <consortium name="Genoscope - CEA"/>
            <person name="William W."/>
        </authorList>
    </citation>
    <scope>NUCLEOTIDE SEQUENCE [LARGE SCALE GENOMIC DNA]</scope>
</reference>
<dbReference type="EC" id="3.4.24.81" evidence="2"/>
<dbReference type="Pfam" id="PF13688">
    <property type="entry name" value="Reprolysin_5"/>
    <property type="match status" value="1"/>
</dbReference>
<dbReference type="InterPro" id="IPR051489">
    <property type="entry name" value="ADAM_Metalloproteinase"/>
</dbReference>
<dbReference type="Gene3D" id="3.40.390.10">
    <property type="entry name" value="Collagenase (Catalytic Domain)"/>
    <property type="match status" value="1"/>
</dbReference>
<feature type="domain" description="Disintegrin" evidence="7">
    <location>
        <begin position="458"/>
        <end position="550"/>
    </location>
</feature>
<dbReference type="Proteomes" id="UP001159427">
    <property type="component" value="Unassembled WGS sequence"/>
</dbReference>
<evidence type="ECO:0000259" key="7">
    <source>
        <dbReference type="PROSITE" id="PS50214"/>
    </source>
</evidence>
<sequence>MTCRKRVMAHQLLYFLSILATVPYIYECVTGRRLGKFISHYEPLYYDPSSLHNVHRRAVESHSDGKFAFSAFGKFHRLKLRPDRDIFTGDAKFLTGDGKSIPFDRDAVVRGHVEGIPGSDVYGVIDKQDGFHGKILSGTESYYVDPSSWYFDEKQDFPSVIYKDRDLEYHHDFSDIKEKVPSIQVPAERARRSLSTQGKNRVRRQTEDYRKNVCTLGLYADNFFTELFGGKTKAIFQLVKQVQAAQIIYMSEFNTTDYYSPYGITFRVKTVVAFDKGLTDKGNTLPDKLPAQVKDKNVGIDTLLDYFSTMNHESVCEAFLFTDRDFEGGILGLAWIGDGEGNAAGGICDKYNDYNNGKVRSYNTGVVTMKLYGRFTPPRISEITFAHELGHGFGSEHDPATQQCAPGDPKGNYIMFDKATSGILENNDRFSSCSKDSIKKNIDRKRSQRPDCFTSADQSICGNKIVEKGEQCDCGDKTTCQEDCCIAAGEANECTLPVRYLCSPSQGPCCTSDCKYAGPSVICSKATDCTKNQTCSGLSVTCDTPEPLVNKTLCDQGRRVCYSGQCSTSVCELYDMEECSCTVEEELCDLCCKQNGACTPASRLAQLPSQLKNLKLVPGSPCDDLKGYCDVFAVCRRVDMAGPLARLKQQFFTVEGLKEIVKKYWWAIMLGTIAFAVIIALLVILCARYTPSSNPHKEVKKPAKTLPGRKRRYPPQRPSQQGTLEMQPRV</sequence>
<feature type="binding site" evidence="4">
    <location>
        <position position="397"/>
    </location>
    <ligand>
        <name>Zn(2+)</name>
        <dbReference type="ChEBI" id="CHEBI:29105"/>
        <note>catalytic</note>
    </ligand>
</feature>
<dbReference type="Pfam" id="PF21299">
    <property type="entry name" value="ADAM10_Cys-rich"/>
    <property type="match status" value="1"/>
</dbReference>
<protein>
    <recommendedName>
        <fullName evidence="2">ADAM10 endopeptidase</fullName>
        <ecNumber evidence="2">3.4.24.81</ecNumber>
    </recommendedName>
</protein>
<evidence type="ECO:0000256" key="3">
    <source>
        <dbReference type="ARBA" id="ARBA00022685"/>
    </source>
</evidence>
<keyword evidence="10" id="KW-1185">Reference proteome</keyword>
<evidence type="ECO:0000256" key="1">
    <source>
        <dbReference type="ARBA" id="ARBA00001809"/>
    </source>
</evidence>
<accession>A0ABN8M8B6</accession>
<evidence type="ECO:0000313" key="9">
    <source>
        <dbReference type="EMBL" id="CAH3025514.1"/>
    </source>
</evidence>
<dbReference type="SUPFAM" id="SSF55486">
    <property type="entry name" value="Metalloproteases ('zincins'), catalytic domain"/>
    <property type="match status" value="1"/>
</dbReference>
<dbReference type="InterPro" id="IPR001590">
    <property type="entry name" value="Peptidase_M12B"/>
</dbReference>
<dbReference type="InterPro" id="IPR001762">
    <property type="entry name" value="Disintegrin_dom"/>
</dbReference>
<evidence type="ECO:0000256" key="6">
    <source>
        <dbReference type="SAM" id="Phobius"/>
    </source>
</evidence>
<comment type="caution">
    <text evidence="4">Lacks conserved residue(s) required for the propagation of feature annotation.</text>
</comment>
<comment type="caution">
    <text evidence="9">The sequence shown here is derived from an EMBL/GenBank/DDBJ whole genome shotgun (WGS) entry which is preliminary data.</text>
</comment>
<dbReference type="SUPFAM" id="SSF57552">
    <property type="entry name" value="Blood coagulation inhibitor (disintegrin)"/>
    <property type="match status" value="1"/>
</dbReference>
<evidence type="ECO:0000313" key="10">
    <source>
        <dbReference type="Proteomes" id="UP001159427"/>
    </source>
</evidence>
<organism evidence="9 10">
    <name type="scientific">Porites evermanni</name>
    <dbReference type="NCBI Taxonomy" id="104178"/>
    <lineage>
        <taxon>Eukaryota</taxon>
        <taxon>Metazoa</taxon>
        <taxon>Cnidaria</taxon>
        <taxon>Anthozoa</taxon>
        <taxon>Hexacorallia</taxon>
        <taxon>Scleractinia</taxon>
        <taxon>Fungiina</taxon>
        <taxon>Poritidae</taxon>
        <taxon>Porites</taxon>
    </lineage>
</organism>
<feature type="region of interest" description="Disordered" evidence="5">
    <location>
        <begin position="693"/>
        <end position="730"/>
    </location>
</feature>
<feature type="active site" evidence="4">
    <location>
        <position position="388"/>
    </location>
</feature>
<keyword evidence="6" id="KW-0812">Transmembrane</keyword>
<evidence type="ECO:0000256" key="4">
    <source>
        <dbReference type="PROSITE-ProRule" id="PRU00276"/>
    </source>
</evidence>
<dbReference type="SMART" id="SM00050">
    <property type="entry name" value="DISIN"/>
    <property type="match status" value="1"/>
</dbReference>
<feature type="binding site" evidence="4">
    <location>
        <position position="391"/>
    </location>
    <ligand>
        <name>Zn(2+)</name>
        <dbReference type="ChEBI" id="CHEBI:29105"/>
        <note>catalytic</note>
    </ligand>
</feature>
<dbReference type="InterPro" id="IPR024079">
    <property type="entry name" value="MetalloPept_cat_dom_sf"/>
</dbReference>
<feature type="transmembrane region" description="Helical" evidence="6">
    <location>
        <begin position="7"/>
        <end position="26"/>
    </location>
</feature>
<keyword evidence="4" id="KW-0479">Metal-binding</keyword>
<feature type="domain" description="Peptidase M12B" evidence="8">
    <location>
        <begin position="212"/>
        <end position="448"/>
    </location>
</feature>
<dbReference type="PANTHER" id="PTHR45702:SF2">
    <property type="entry name" value="KUZBANIAN, ISOFORM A"/>
    <property type="match status" value="1"/>
</dbReference>
<feature type="transmembrane region" description="Helical" evidence="6">
    <location>
        <begin position="664"/>
        <end position="687"/>
    </location>
</feature>